<evidence type="ECO:0008006" key="14">
    <source>
        <dbReference type="Google" id="ProtNLM"/>
    </source>
</evidence>
<feature type="transmembrane region" description="Helical" evidence="11">
    <location>
        <begin position="12"/>
        <end position="33"/>
    </location>
</feature>
<proteinExistence type="inferred from homology"/>
<dbReference type="AlphaFoldDB" id="A0A9D4ZEX4"/>
<keyword evidence="8" id="KW-0458">Lysosome</keyword>
<dbReference type="Pfam" id="PF03662">
    <property type="entry name" value="Glyco_hydro_79n"/>
    <property type="match status" value="1"/>
</dbReference>
<dbReference type="FunFam" id="3.20.20.80:FF:000023">
    <property type="entry name" value="heparanase-like protein 3"/>
    <property type="match status" value="1"/>
</dbReference>
<keyword evidence="11" id="KW-0812">Transmembrane</keyword>
<keyword evidence="13" id="KW-1185">Reference proteome</keyword>
<dbReference type="Gene3D" id="3.20.20.80">
    <property type="entry name" value="Glycosidases"/>
    <property type="match status" value="1"/>
</dbReference>
<evidence type="ECO:0000256" key="2">
    <source>
        <dbReference type="ARBA" id="ARBA00009800"/>
    </source>
</evidence>
<dbReference type="SUPFAM" id="SSF51445">
    <property type="entry name" value="(Trans)glycosidases"/>
    <property type="match status" value="1"/>
</dbReference>
<dbReference type="PANTHER" id="PTHR14363">
    <property type="entry name" value="HEPARANASE-RELATED"/>
    <property type="match status" value="1"/>
</dbReference>
<keyword evidence="3" id="KW-0964">Secreted</keyword>
<evidence type="ECO:0000256" key="1">
    <source>
        <dbReference type="ARBA" id="ARBA00004613"/>
    </source>
</evidence>
<evidence type="ECO:0000256" key="3">
    <source>
        <dbReference type="ARBA" id="ARBA00022525"/>
    </source>
</evidence>
<evidence type="ECO:0000313" key="12">
    <source>
        <dbReference type="EMBL" id="KAI5070795.1"/>
    </source>
</evidence>
<comment type="subcellular location">
    <subcellularLocation>
        <location evidence="9">Lysosome membrane</location>
        <topology evidence="9">Peripheral membrane protein</topology>
    </subcellularLocation>
    <subcellularLocation>
        <location evidence="1">Secreted</location>
    </subcellularLocation>
</comment>
<evidence type="ECO:0000313" key="13">
    <source>
        <dbReference type="Proteomes" id="UP000886520"/>
    </source>
</evidence>
<accession>A0A9D4ZEX4</accession>
<keyword evidence="11" id="KW-1133">Transmembrane helix</keyword>
<dbReference type="GO" id="GO:0005765">
    <property type="term" value="C:lysosomal membrane"/>
    <property type="evidence" value="ECO:0007669"/>
    <property type="project" value="UniProtKB-SubCell"/>
</dbReference>
<evidence type="ECO:0000256" key="4">
    <source>
        <dbReference type="ARBA" id="ARBA00022729"/>
    </source>
</evidence>
<comment type="similarity">
    <text evidence="2">Belongs to the glycosyl hydrolase 79 family.</text>
</comment>
<dbReference type="GO" id="GO:0004566">
    <property type="term" value="F:beta-glucuronidase activity"/>
    <property type="evidence" value="ECO:0007669"/>
    <property type="project" value="TreeGrafter"/>
</dbReference>
<organism evidence="12 13">
    <name type="scientific">Adiantum capillus-veneris</name>
    <name type="common">Maidenhair fern</name>
    <dbReference type="NCBI Taxonomy" id="13818"/>
    <lineage>
        <taxon>Eukaryota</taxon>
        <taxon>Viridiplantae</taxon>
        <taxon>Streptophyta</taxon>
        <taxon>Embryophyta</taxon>
        <taxon>Tracheophyta</taxon>
        <taxon>Polypodiopsida</taxon>
        <taxon>Polypodiidae</taxon>
        <taxon>Polypodiales</taxon>
        <taxon>Pteridineae</taxon>
        <taxon>Pteridaceae</taxon>
        <taxon>Vittarioideae</taxon>
        <taxon>Adiantum</taxon>
    </lineage>
</organism>
<dbReference type="InterPro" id="IPR017853">
    <property type="entry name" value="GH"/>
</dbReference>
<dbReference type="InterPro" id="IPR005199">
    <property type="entry name" value="Glyco_hydro_79"/>
</dbReference>
<evidence type="ECO:0000256" key="5">
    <source>
        <dbReference type="ARBA" id="ARBA00022801"/>
    </source>
</evidence>
<gene>
    <name evidence="12" type="ORF">GOP47_0015138</name>
</gene>
<protein>
    <recommendedName>
        <fullName evidence="14">Heparanase-like protein 3</fullName>
    </recommendedName>
</protein>
<keyword evidence="6 11" id="KW-0472">Membrane</keyword>
<dbReference type="EMBL" id="JABFUD020000014">
    <property type="protein sequence ID" value="KAI5070795.1"/>
    <property type="molecule type" value="Genomic_DNA"/>
</dbReference>
<dbReference type="GO" id="GO:0009505">
    <property type="term" value="C:plant-type cell wall"/>
    <property type="evidence" value="ECO:0007669"/>
    <property type="project" value="TreeGrafter"/>
</dbReference>
<name>A0A9D4ZEX4_ADICA</name>
<keyword evidence="5" id="KW-0378">Hydrolase</keyword>
<evidence type="ECO:0000256" key="9">
    <source>
        <dbReference type="ARBA" id="ARBA00023765"/>
    </source>
</evidence>
<reference evidence="12" key="1">
    <citation type="submission" date="2021-01" db="EMBL/GenBank/DDBJ databases">
        <title>Adiantum capillus-veneris genome.</title>
        <authorList>
            <person name="Fang Y."/>
            <person name="Liao Q."/>
        </authorList>
    </citation>
    <scope>NUCLEOTIDE SEQUENCE</scope>
    <source>
        <strain evidence="12">H3</strain>
        <tissue evidence="12">Leaf</tissue>
    </source>
</reference>
<dbReference type="Proteomes" id="UP000886520">
    <property type="component" value="Chromosome 14"/>
</dbReference>
<sequence>MAGATRRASASSIYRMAVVIVVAVLYNTCGVGGTRARHSTPANVREIDFGTSMKRTAAAPAPAPALPARNHAAVAVDGSAPSAQVEPSFVCATLDWWPPEKCSYGLCSWLNASLLNLDLSSPVLQHAIKAFSPLKLRLGGSLQDRILYDIGDLIKECKPFSVDSSRLFGFNGGCLPMGRWDELNIFFQSVGAQVVFGLNALYGRRGHYSSLGPWNSTNSRNFIKYTHDQGYKISAWEFGNELSGHGVGTAISAKQYAADVKELRKIIEEVYADETLPQPLLIAPDGFYDEQWTIDFFEAFEKDSPTIDVLTLHLYSLGPGVDPDLKRKILNLSYVYKEAKMFQNVKQTLQEHGPSVDAWVGEAGGAYNSGHHLVTDAFVSGFWYLDQMAMAASYGTKAYCRQSLVGGNYGLLNTTTFEPNPDYYGALLWHRLMGTKVLNTKVMDSQLLRAYAHCGKGTEGVTLLLLNFCPSTVYQVDVLTQSASVSMDARKTERMEYHLTPKDGDLTSQIVLLNGEPLQVNKQGELPLLRPKVVADSAPLLVDPLSIAFVSLPYLHVAACSLSRW</sequence>
<evidence type="ECO:0000256" key="10">
    <source>
        <dbReference type="ARBA" id="ARBA00055929"/>
    </source>
</evidence>
<comment type="function">
    <text evidence="10">Endoglycosidase which is a cell surface and extracellular matrix-degrading enzyme. Cleaves heparan sulfate proteoglycans (HSPGs) into heparan sulfate side chains and core proteoglycans.</text>
</comment>
<comment type="caution">
    <text evidence="12">The sequence shown here is derived from an EMBL/GenBank/DDBJ whole genome shotgun (WGS) entry which is preliminary data.</text>
</comment>
<dbReference type="PANTHER" id="PTHR14363:SF17">
    <property type="entry name" value="HEPARANASE-LIKE PROTEIN 3"/>
    <property type="match status" value="1"/>
</dbReference>
<keyword evidence="7" id="KW-0325">Glycoprotein</keyword>
<evidence type="ECO:0000256" key="6">
    <source>
        <dbReference type="ARBA" id="ARBA00023136"/>
    </source>
</evidence>
<dbReference type="GO" id="GO:0005576">
    <property type="term" value="C:extracellular region"/>
    <property type="evidence" value="ECO:0007669"/>
    <property type="project" value="UniProtKB-SubCell"/>
</dbReference>
<keyword evidence="4" id="KW-0732">Signal</keyword>
<evidence type="ECO:0000256" key="11">
    <source>
        <dbReference type="SAM" id="Phobius"/>
    </source>
</evidence>
<evidence type="ECO:0000256" key="7">
    <source>
        <dbReference type="ARBA" id="ARBA00023180"/>
    </source>
</evidence>
<dbReference type="OrthoDB" id="726732at2759"/>
<evidence type="ECO:0000256" key="8">
    <source>
        <dbReference type="ARBA" id="ARBA00023228"/>
    </source>
</evidence>